<dbReference type="OrthoDB" id="5423696at2759"/>
<evidence type="ECO:0000313" key="2">
    <source>
        <dbReference type="Proteomes" id="UP000566819"/>
    </source>
</evidence>
<accession>A0A8H4RB92</accession>
<gene>
    <name evidence="1" type="ORF">G7Y89_g12734</name>
</gene>
<comment type="caution">
    <text evidence="1">The sequence shown here is derived from an EMBL/GenBank/DDBJ whole genome shotgun (WGS) entry which is preliminary data.</text>
</comment>
<dbReference type="AlphaFoldDB" id="A0A8H4RB92"/>
<dbReference type="Proteomes" id="UP000566819">
    <property type="component" value="Unassembled WGS sequence"/>
</dbReference>
<proteinExistence type="predicted"/>
<name>A0A8H4RB92_9HELO</name>
<reference evidence="1 2" key="1">
    <citation type="submission" date="2020-03" db="EMBL/GenBank/DDBJ databases">
        <title>Draft Genome Sequence of Cudoniella acicularis.</title>
        <authorList>
            <person name="Buettner E."/>
            <person name="Kellner H."/>
        </authorList>
    </citation>
    <scope>NUCLEOTIDE SEQUENCE [LARGE SCALE GENOMIC DNA]</scope>
    <source>
        <strain evidence="1 2">DSM 108380</strain>
    </source>
</reference>
<organism evidence="1 2">
    <name type="scientific">Cudoniella acicularis</name>
    <dbReference type="NCBI Taxonomy" id="354080"/>
    <lineage>
        <taxon>Eukaryota</taxon>
        <taxon>Fungi</taxon>
        <taxon>Dikarya</taxon>
        <taxon>Ascomycota</taxon>
        <taxon>Pezizomycotina</taxon>
        <taxon>Leotiomycetes</taxon>
        <taxon>Helotiales</taxon>
        <taxon>Tricladiaceae</taxon>
        <taxon>Cudoniella</taxon>
    </lineage>
</organism>
<evidence type="ECO:0000313" key="1">
    <source>
        <dbReference type="EMBL" id="KAF4625431.1"/>
    </source>
</evidence>
<keyword evidence="2" id="KW-1185">Reference proteome</keyword>
<sequence>MALSIGFSAGPFAQVGINILSWETVYHHAVNAYGWYKASERSQSLVKVFSVNGAQLVASSSFDTNAYIENRKNGQVHGVLVQEGRVQTTVLPNASTAITEDRGLLCLRALTTAVLCLYTPGDTVTILAEVIPSTLMRLDDYNSEFIIEGPLRSVLQQYVKDVACEEGSNTFRSHLMGKLKEHQLELTGATLSDIMACDPNHPFYTRHNDIQLVLGAVQWMLFPVHNRPIVQYPTRSLRVWSLAAIMMEIGFEISAHYEVLSSQESYENFCQTPLRYGRYPAVALVTRSSGPTDRTSFGKFSSGEHFNLRPRIIALRGTPWEAFRHFRGNSGKGNTQYLVDVWEFAFKRARDSVSGISILDGSIHIEIQSFQDEVNNEFHRSLLRQFSPHLSKVCGQSMKEWIQPCPSAEWNEDVMSEELKTLELNERLSEAPKDQRISDPTLMVVSIVLGTTYGIISTSCKDDGNNMTLASDVVFRPDIFYEQRRLRGWASGVGIAISGNMPYRHWNDLILEVVLGLGSENAYLSSTLQNRNRNLDMIMNLGAQANGMVAILGMILEPSITSDKLFLVHIGRGQILNFPLTEDGYIQSYDRIERASSISEDDQNDLSELEFPNFSQCDKSTRVDVEPAWEADFRRVLFRVRHNGILIASPNIPTVVSYLVKYQVPCSCSKRRSMDLQVFAKDGWQYIKAEKLIQNSLKRLSYRTDFGKKDQRYLLDGSGSMELTMYCLGAMLSSNVAITTTCLACAYDRVMKREGHAILILSALMKDVT</sequence>
<protein>
    <submittedName>
        <fullName evidence="1">Uncharacterized protein</fullName>
    </submittedName>
</protein>
<dbReference type="EMBL" id="JAAMPI010001379">
    <property type="protein sequence ID" value="KAF4625431.1"/>
    <property type="molecule type" value="Genomic_DNA"/>
</dbReference>